<dbReference type="PANTHER" id="PTHR42850">
    <property type="entry name" value="METALLOPHOSPHOESTERASE"/>
    <property type="match status" value="1"/>
</dbReference>
<dbReference type="InterPro" id="IPR029052">
    <property type="entry name" value="Metallo-depent_PP-like"/>
</dbReference>
<sequence>MQSPSSALPRMLIYFALSGFILYLLLADVQKSQSRLFGPDDVNRRVLIVGDIHGKFLEFQNLLGKVNYNPSYDVLVSVGDIVSKGPHSGSMRVLQFMASHNITAVRGNQDQKVIEWRSWLEYIHSLPGGTRWLYDAHTRWDKARKDGTNVDKWLEEQFKNDKKYSKWWKRIPDGWQLFGDHYQIAEQMTSFEYAYLIQRPLKIHIPHAHTFVVHAGVLASDPNYKPGHKRQPLAHVPTLPKLETESQQEETSALRRLQEVAILKDVPQNLKPWNTLNMRGILKDNTVTRGKDGTPWAELYNNDMQRCDGFEPEKPDAFPCHPSTVIYGHSASRGLDIRRWTMGIDTGCVYGRKLTALVIGGQSDQLSETEEEDIDYDGEAIDVDGNLLSSKVKFGDDGYGKIQSVPCT</sequence>
<dbReference type="InterPro" id="IPR050126">
    <property type="entry name" value="Ap4A_hydrolase"/>
</dbReference>
<evidence type="ECO:0000313" key="2">
    <source>
        <dbReference type="EMBL" id="KAF9065594.1"/>
    </source>
</evidence>
<reference evidence="2" key="1">
    <citation type="submission" date="2020-11" db="EMBL/GenBank/DDBJ databases">
        <authorList>
            <consortium name="DOE Joint Genome Institute"/>
            <person name="Ahrendt S."/>
            <person name="Riley R."/>
            <person name="Andreopoulos W."/>
            <person name="Labutti K."/>
            <person name="Pangilinan J."/>
            <person name="Ruiz-Duenas F.J."/>
            <person name="Barrasa J.M."/>
            <person name="Sanchez-Garcia M."/>
            <person name="Camarero S."/>
            <person name="Miyauchi S."/>
            <person name="Serrano A."/>
            <person name="Linde D."/>
            <person name="Babiker R."/>
            <person name="Drula E."/>
            <person name="Ayuso-Fernandez I."/>
            <person name="Pacheco R."/>
            <person name="Padilla G."/>
            <person name="Ferreira P."/>
            <person name="Barriuso J."/>
            <person name="Kellner H."/>
            <person name="Castanera R."/>
            <person name="Alfaro M."/>
            <person name="Ramirez L."/>
            <person name="Pisabarro A.G."/>
            <person name="Kuo A."/>
            <person name="Tritt A."/>
            <person name="Lipzen A."/>
            <person name="He G."/>
            <person name="Yan M."/>
            <person name="Ng V."/>
            <person name="Cullen D."/>
            <person name="Martin F."/>
            <person name="Rosso M.-N."/>
            <person name="Henrissat B."/>
            <person name="Hibbett D."/>
            <person name="Martinez A.T."/>
            <person name="Grigoriev I.V."/>
        </authorList>
    </citation>
    <scope>NUCLEOTIDE SEQUENCE</scope>
    <source>
        <strain evidence="2">AH 40177</strain>
    </source>
</reference>
<dbReference type="InterPro" id="IPR004843">
    <property type="entry name" value="Calcineurin-like_PHP"/>
</dbReference>
<comment type="caution">
    <text evidence="2">The sequence shown here is derived from an EMBL/GenBank/DDBJ whole genome shotgun (WGS) entry which is preliminary data.</text>
</comment>
<dbReference type="GO" id="GO:0006798">
    <property type="term" value="P:polyphosphate catabolic process"/>
    <property type="evidence" value="ECO:0007669"/>
    <property type="project" value="TreeGrafter"/>
</dbReference>
<accession>A0A9P5PH47</accession>
<dbReference type="GO" id="GO:0005737">
    <property type="term" value="C:cytoplasm"/>
    <property type="evidence" value="ECO:0007669"/>
    <property type="project" value="TreeGrafter"/>
</dbReference>
<dbReference type="PANTHER" id="PTHR42850:SF4">
    <property type="entry name" value="ZINC-DEPENDENT ENDOPOLYPHOSPHATASE"/>
    <property type="match status" value="1"/>
</dbReference>
<feature type="domain" description="Calcineurin-like phosphoesterase" evidence="1">
    <location>
        <begin position="45"/>
        <end position="185"/>
    </location>
</feature>
<dbReference type="SUPFAM" id="SSF56300">
    <property type="entry name" value="Metallo-dependent phosphatases"/>
    <property type="match status" value="1"/>
</dbReference>
<dbReference type="OrthoDB" id="10267127at2759"/>
<name>A0A9P5PH47_9AGAR</name>
<dbReference type="GO" id="GO:0016791">
    <property type="term" value="F:phosphatase activity"/>
    <property type="evidence" value="ECO:0007669"/>
    <property type="project" value="TreeGrafter"/>
</dbReference>
<dbReference type="AlphaFoldDB" id="A0A9P5PH47"/>
<dbReference type="GO" id="GO:0000298">
    <property type="term" value="F:endopolyphosphatase activity"/>
    <property type="evidence" value="ECO:0007669"/>
    <property type="project" value="TreeGrafter"/>
</dbReference>
<keyword evidence="3" id="KW-1185">Reference proteome</keyword>
<dbReference type="Gene3D" id="3.60.21.10">
    <property type="match status" value="1"/>
</dbReference>
<dbReference type="Pfam" id="PF00149">
    <property type="entry name" value="Metallophos"/>
    <property type="match status" value="1"/>
</dbReference>
<evidence type="ECO:0000259" key="1">
    <source>
        <dbReference type="Pfam" id="PF00149"/>
    </source>
</evidence>
<gene>
    <name evidence="2" type="ORF">BDP27DRAFT_1462373</name>
</gene>
<evidence type="ECO:0000313" key="3">
    <source>
        <dbReference type="Proteomes" id="UP000772434"/>
    </source>
</evidence>
<protein>
    <submittedName>
        <fullName evidence="2">Metallo-dependent phosphatase-like protein</fullName>
    </submittedName>
</protein>
<proteinExistence type="predicted"/>
<organism evidence="2 3">
    <name type="scientific">Rhodocollybia butyracea</name>
    <dbReference type="NCBI Taxonomy" id="206335"/>
    <lineage>
        <taxon>Eukaryota</taxon>
        <taxon>Fungi</taxon>
        <taxon>Dikarya</taxon>
        <taxon>Basidiomycota</taxon>
        <taxon>Agaricomycotina</taxon>
        <taxon>Agaricomycetes</taxon>
        <taxon>Agaricomycetidae</taxon>
        <taxon>Agaricales</taxon>
        <taxon>Marasmiineae</taxon>
        <taxon>Omphalotaceae</taxon>
        <taxon>Rhodocollybia</taxon>
    </lineage>
</organism>
<dbReference type="Proteomes" id="UP000772434">
    <property type="component" value="Unassembled WGS sequence"/>
</dbReference>
<dbReference type="EMBL" id="JADNRY010000101">
    <property type="protein sequence ID" value="KAF9065594.1"/>
    <property type="molecule type" value="Genomic_DNA"/>
</dbReference>